<dbReference type="Gene3D" id="1.20.58.1070">
    <property type="match status" value="1"/>
</dbReference>
<dbReference type="EMBL" id="MBFU01000389">
    <property type="protein sequence ID" value="PVZ99750.1"/>
    <property type="molecule type" value="Genomic_DNA"/>
</dbReference>
<dbReference type="AlphaFoldDB" id="A0A2U1J3W3"/>
<proteinExistence type="predicted"/>
<evidence type="ECO:0000313" key="3">
    <source>
        <dbReference type="EMBL" id="PVZ99750.1"/>
    </source>
</evidence>
<dbReference type="Pfam" id="PF04938">
    <property type="entry name" value="SIP1"/>
    <property type="match status" value="1"/>
</dbReference>
<name>A0A2U1J3W3_SMIAN</name>
<dbReference type="InterPro" id="IPR035426">
    <property type="entry name" value="Gemin2/Brr1"/>
</dbReference>
<dbReference type="Proteomes" id="UP000245591">
    <property type="component" value="Unassembled WGS sequence"/>
</dbReference>
<dbReference type="EMBL" id="MBFU01000506">
    <property type="protein sequence ID" value="PVZ98817.1"/>
    <property type="molecule type" value="Genomic_DNA"/>
</dbReference>
<dbReference type="GO" id="GO:0000387">
    <property type="term" value="P:spliceosomal snRNP assembly"/>
    <property type="evidence" value="ECO:0007669"/>
    <property type="project" value="InterPro"/>
</dbReference>
<organism evidence="3 4">
    <name type="scientific">Smittium angustum</name>
    <dbReference type="NCBI Taxonomy" id="133377"/>
    <lineage>
        <taxon>Eukaryota</taxon>
        <taxon>Fungi</taxon>
        <taxon>Fungi incertae sedis</taxon>
        <taxon>Zoopagomycota</taxon>
        <taxon>Kickxellomycotina</taxon>
        <taxon>Harpellomycetes</taxon>
        <taxon>Harpellales</taxon>
        <taxon>Legeriomycetaceae</taxon>
        <taxon>Smittium</taxon>
    </lineage>
</organism>
<accession>A0A2U1J3W3</accession>
<evidence type="ECO:0000313" key="2">
    <source>
        <dbReference type="EMBL" id="PVZ98817.1"/>
    </source>
</evidence>
<evidence type="ECO:0000313" key="4">
    <source>
        <dbReference type="Proteomes" id="UP000245591"/>
    </source>
</evidence>
<reference evidence="3 4" key="1">
    <citation type="journal article" date="2018" name="MBio">
        <title>Comparative Genomics Reveals the Core Gene Toolbox for the Fungus-Insect Symbiosis.</title>
        <authorList>
            <person name="Wang Y."/>
            <person name="Stata M."/>
            <person name="Wang W."/>
            <person name="Stajich J.E."/>
            <person name="White M.M."/>
            <person name="Moncalvo J.M."/>
        </authorList>
    </citation>
    <scope>NUCLEOTIDE SEQUENCE [LARGE SCALE GENOMIC DNA]</scope>
    <source>
        <strain evidence="3 4">AUS-126-30</strain>
    </source>
</reference>
<protein>
    <submittedName>
        <fullName evidence="3">Uncharacterized protein</fullName>
    </submittedName>
</protein>
<evidence type="ECO:0000313" key="1">
    <source>
        <dbReference type="EMBL" id="PVZ97804.1"/>
    </source>
</evidence>
<keyword evidence="4" id="KW-1185">Reference proteome</keyword>
<gene>
    <name evidence="3" type="ORF">BB558_004211</name>
    <name evidence="2" type="ORF">BB558_005174</name>
    <name evidence="1" type="ORF">BB558_006231</name>
</gene>
<comment type="caution">
    <text evidence="3">The sequence shown here is derived from an EMBL/GenBank/DDBJ whole genome shotgun (WGS) entry which is preliminary data.</text>
</comment>
<dbReference type="EMBL" id="MBFU01000723">
    <property type="protein sequence ID" value="PVZ97804.1"/>
    <property type="molecule type" value="Genomic_DNA"/>
</dbReference>
<sequence length="278" mass="31930">MDDNDSLSRQCLPILNGDIDGSFDADSISALQYLEKVSEESIKIPNIMLPKDPILLERIHKSRKRNLDSIDTNEYLQTRSIFENDATTNVVDNSSSYVWDKSWCTKYCIEFKKFNKMLGKTKAKKTIDSSNYQSFWKAIFTNKDLGMYKSNSNNLLLVNALSGLGNNKTLKIMELIPKWLSDTSITHIQTFSIFILLLNLDPLLTNEDIFILRTLTRKLQEIRTEQKLQLENQNNQQVFGDPGYRSEMDLADFADIFDLQAVIHSVYRSLKSDGDTQS</sequence>